<evidence type="ECO:0000313" key="3">
    <source>
        <dbReference type="EMBL" id="KAF2903775.1"/>
    </source>
</evidence>
<dbReference type="GO" id="GO:0005737">
    <property type="term" value="C:cytoplasm"/>
    <property type="evidence" value="ECO:0007669"/>
    <property type="project" value="TreeGrafter"/>
</dbReference>
<feature type="chain" id="PRO_5035446224" evidence="2">
    <location>
        <begin position="21"/>
        <end position="234"/>
    </location>
</feature>
<dbReference type="EMBL" id="VTPC01000933">
    <property type="protein sequence ID" value="KAF2903775.1"/>
    <property type="molecule type" value="Genomic_DNA"/>
</dbReference>
<comment type="caution">
    <text evidence="3">The sequence shown here is derived from an EMBL/GenBank/DDBJ whole genome shotgun (WGS) entry which is preliminary data.</text>
</comment>
<dbReference type="AlphaFoldDB" id="A0A8K0DNU4"/>
<dbReference type="InterPro" id="IPR012674">
    <property type="entry name" value="Calycin"/>
</dbReference>
<organism evidence="3 4">
    <name type="scientific">Ignelater luminosus</name>
    <name type="common">Cucubano</name>
    <name type="synonym">Pyrophorus luminosus</name>
    <dbReference type="NCBI Taxonomy" id="2038154"/>
    <lineage>
        <taxon>Eukaryota</taxon>
        <taxon>Metazoa</taxon>
        <taxon>Ecdysozoa</taxon>
        <taxon>Arthropoda</taxon>
        <taxon>Hexapoda</taxon>
        <taxon>Insecta</taxon>
        <taxon>Pterygota</taxon>
        <taxon>Neoptera</taxon>
        <taxon>Endopterygota</taxon>
        <taxon>Coleoptera</taxon>
        <taxon>Polyphaga</taxon>
        <taxon>Elateriformia</taxon>
        <taxon>Elateroidea</taxon>
        <taxon>Elateridae</taxon>
        <taxon>Agrypninae</taxon>
        <taxon>Pyrophorini</taxon>
        <taxon>Ignelater</taxon>
    </lineage>
</organism>
<proteinExistence type="predicted"/>
<accession>A0A8K0DNU4</accession>
<dbReference type="InterPro" id="IPR022272">
    <property type="entry name" value="Lipocalin_CS"/>
</dbReference>
<keyword evidence="4" id="KW-1185">Reference proteome</keyword>
<dbReference type="GO" id="GO:0031409">
    <property type="term" value="F:pigment binding"/>
    <property type="evidence" value="ECO:0007669"/>
    <property type="project" value="InterPro"/>
</dbReference>
<name>A0A8K0DNU4_IGNLU</name>
<reference evidence="3" key="1">
    <citation type="submission" date="2019-08" db="EMBL/GenBank/DDBJ databases">
        <title>The genome of the North American firefly Photinus pyralis.</title>
        <authorList>
            <consortium name="Photinus pyralis genome working group"/>
            <person name="Fallon T.R."/>
            <person name="Sander Lower S.E."/>
            <person name="Weng J.-K."/>
        </authorList>
    </citation>
    <scope>NUCLEOTIDE SEQUENCE</scope>
    <source>
        <strain evidence="3">TRF0915ILg1</strain>
        <tissue evidence="3">Whole body</tissue>
    </source>
</reference>
<dbReference type="InterPro" id="IPR003057">
    <property type="entry name" value="Invtbrt_color"/>
</dbReference>
<dbReference type="Gene3D" id="2.40.128.20">
    <property type="match status" value="1"/>
</dbReference>
<dbReference type="Proteomes" id="UP000801492">
    <property type="component" value="Unassembled WGS sequence"/>
</dbReference>
<dbReference type="PANTHER" id="PTHR10612">
    <property type="entry name" value="APOLIPOPROTEIN D"/>
    <property type="match status" value="1"/>
</dbReference>
<dbReference type="PROSITE" id="PS00213">
    <property type="entry name" value="LIPOCALIN"/>
    <property type="match status" value="1"/>
</dbReference>
<sequence>MEKIYCTCVWTVFTVSLIIAQKDLQFPGRCPSIDQVKASFNESKFAGRWYEISRFPNRHIIGECVIIDFLKHSARKKDFEVHFLFTNISCNWNTSVKFELVKTPDPTLPSYDVYVNDKKEDIQMYILDTDYKSYSVIWGCFYNPRKQENTQRLSIISRNKVVNKGFCTKTFEILNTNGIDRQYLKIVQQNDATCGRNSGSKAAKVKLVVLMAVAMFCRKLSLNTIPQPKTTNCV</sequence>
<protein>
    <submittedName>
        <fullName evidence="3">Uncharacterized protein</fullName>
    </submittedName>
</protein>
<evidence type="ECO:0000313" key="4">
    <source>
        <dbReference type="Proteomes" id="UP000801492"/>
    </source>
</evidence>
<evidence type="ECO:0000256" key="1">
    <source>
        <dbReference type="ARBA" id="ARBA00023157"/>
    </source>
</evidence>
<dbReference type="OrthoDB" id="565904at2759"/>
<dbReference type="GO" id="GO:0000302">
    <property type="term" value="P:response to reactive oxygen species"/>
    <property type="evidence" value="ECO:0007669"/>
    <property type="project" value="TreeGrafter"/>
</dbReference>
<dbReference type="SUPFAM" id="SSF50814">
    <property type="entry name" value="Lipocalins"/>
    <property type="match status" value="1"/>
</dbReference>
<dbReference type="PANTHER" id="PTHR10612:SF49">
    <property type="entry name" value="APOLIPOPROTEIN D-LIKE PROTEIN"/>
    <property type="match status" value="1"/>
</dbReference>
<gene>
    <name evidence="3" type="ORF">ILUMI_02402</name>
</gene>
<evidence type="ECO:0000256" key="2">
    <source>
        <dbReference type="SAM" id="SignalP"/>
    </source>
</evidence>
<dbReference type="PRINTS" id="PR01273">
    <property type="entry name" value="INVTBRTCOLOR"/>
</dbReference>
<keyword evidence="1" id="KW-1015">Disulfide bond</keyword>
<keyword evidence="2" id="KW-0732">Signal</keyword>
<feature type="signal peptide" evidence="2">
    <location>
        <begin position="1"/>
        <end position="20"/>
    </location>
</feature>
<dbReference type="GO" id="GO:0006629">
    <property type="term" value="P:lipid metabolic process"/>
    <property type="evidence" value="ECO:0007669"/>
    <property type="project" value="TreeGrafter"/>
</dbReference>